<name>A0A6I8UXP5_DROPS</name>
<evidence type="ECO:0000256" key="3">
    <source>
        <dbReference type="PROSITE-ProRule" id="PRU00175"/>
    </source>
</evidence>
<dbReference type="PROSITE" id="PS50089">
    <property type="entry name" value="ZF_RING_2"/>
    <property type="match status" value="1"/>
</dbReference>
<dbReference type="SMART" id="SM00184">
    <property type="entry name" value="RING"/>
    <property type="match status" value="1"/>
</dbReference>
<dbReference type="InParanoid" id="A0A6I8UXP5"/>
<keyword evidence="4" id="KW-0812">Transmembrane</keyword>
<dbReference type="RefSeq" id="XP_002132803.3">
    <property type="nucleotide sequence ID" value="XM_002132767.3"/>
</dbReference>
<dbReference type="GO" id="GO:0005737">
    <property type="term" value="C:cytoplasm"/>
    <property type="evidence" value="ECO:0007669"/>
    <property type="project" value="TreeGrafter"/>
</dbReference>
<dbReference type="FunCoup" id="A0A6I8UXP5">
    <property type="interactions" value="87"/>
</dbReference>
<gene>
    <name evidence="7" type="primary">LOC6903085</name>
</gene>
<proteinExistence type="predicted"/>
<evidence type="ECO:0000256" key="1">
    <source>
        <dbReference type="ARBA" id="ARBA00022771"/>
    </source>
</evidence>
<keyword evidence="1 3" id="KW-0863">Zinc-finger</keyword>
<dbReference type="GO" id="GO:0016567">
    <property type="term" value="P:protein ubiquitination"/>
    <property type="evidence" value="ECO:0007669"/>
    <property type="project" value="TreeGrafter"/>
</dbReference>
<evidence type="ECO:0000256" key="4">
    <source>
        <dbReference type="SAM" id="Phobius"/>
    </source>
</evidence>
<feature type="transmembrane region" description="Helical" evidence="4">
    <location>
        <begin position="28"/>
        <end position="47"/>
    </location>
</feature>
<dbReference type="InterPro" id="IPR013083">
    <property type="entry name" value="Znf_RING/FYVE/PHD"/>
</dbReference>
<reference evidence="7" key="1">
    <citation type="submission" date="2025-08" db="UniProtKB">
        <authorList>
            <consortium name="RefSeq"/>
        </authorList>
    </citation>
    <scope>IDENTIFICATION</scope>
    <source>
        <strain evidence="7">MV-25-SWS-2005</strain>
        <tissue evidence="7">Whole body</tissue>
    </source>
</reference>
<feature type="transmembrane region" description="Helical" evidence="4">
    <location>
        <begin position="101"/>
        <end position="123"/>
    </location>
</feature>
<organism evidence="6 7">
    <name type="scientific">Drosophila pseudoobscura pseudoobscura</name>
    <name type="common">Fruit fly</name>
    <dbReference type="NCBI Taxonomy" id="46245"/>
    <lineage>
        <taxon>Eukaryota</taxon>
        <taxon>Metazoa</taxon>
        <taxon>Ecdysozoa</taxon>
        <taxon>Arthropoda</taxon>
        <taxon>Hexapoda</taxon>
        <taxon>Insecta</taxon>
        <taxon>Pterygota</taxon>
        <taxon>Neoptera</taxon>
        <taxon>Endopterygota</taxon>
        <taxon>Diptera</taxon>
        <taxon>Brachycera</taxon>
        <taxon>Muscomorpha</taxon>
        <taxon>Ephydroidea</taxon>
        <taxon>Drosophilidae</taxon>
        <taxon>Drosophila</taxon>
        <taxon>Sophophora</taxon>
    </lineage>
</organism>
<protein>
    <recommendedName>
        <fullName evidence="5">RING-type domain-containing protein</fullName>
    </recommendedName>
</protein>
<dbReference type="SUPFAM" id="SSF57850">
    <property type="entry name" value="RING/U-box"/>
    <property type="match status" value="1"/>
</dbReference>
<evidence type="ECO:0000313" key="7">
    <source>
        <dbReference type="RefSeq" id="XP_002132803.3"/>
    </source>
</evidence>
<dbReference type="PANTHER" id="PTHR22996">
    <property type="entry name" value="MAHOGUNIN"/>
    <property type="match status" value="1"/>
</dbReference>
<keyword evidence="2" id="KW-0862">Zinc</keyword>
<dbReference type="Gene3D" id="3.30.40.10">
    <property type="entry name" value="Zinc/RING finger domain, C3HC4 (zinc finger)"/>
    <property type="match status" value="1"/>
</dbReference>
<sequence>MMLYLLVKILNCLDEALLRPLAYVINKFVTGVYYFVWGSYFLGYCLVDGSTRAWHLMIYAGCELQRYYNLLYNNFLDLADYFRGGTRGGLINARDFLPSSALFFLGLLDDMGNVVLWVILLLLDYIQAFLARCLSLFNSFFRISIVVALLLVLYMFRRNVYLLLNYQLQRARTEISEKTQSAYLWTERQLNRISWSDSSEANDGAPPSSGSCVVCMERRTNIVILPCRHLCLCAECLVQVQAHRDTRDHCPLCREFIDGYLQVFV</sequence>
<dbReference type="InterPro" id="IPR045194">
    <property type="entry name" value="MGRN1/RNF157-like"/>
</dbReference>
<feature type="domain" description="RING-type" evidence="5">
    <location>
        <begin position="212"/>
        <end position="254"/>
    </location>
</feature>
<keyword evidence="6" id="KW-1185">Reference proteome</keyword>
<feature type="transmembrane region" description="Helical" evidence="4">
    <location>
        <begin position="129"/>
        <end position="156"/>
    </location>
</feature>
<keyword evidence="1 3" id="KW-0479">Metal-binding</keyword>
<accession>A0A6I8UXP5</accession>
<evidence type="ECO:0000256" key="2">
    <source>
        <dbReference type="ARBA" id="ARBA00022833"/>
    </source>
</evidence>
<dbReference type="InterPro" id="IPR001841">
    <property type="entry name" value="Znf_RING"/>
</dbReference>
<keyword evidence="4" id="KW-0472">Membrane</keyword>
<keyword evidence="4" id="KW-1133">Transmembrane helix</keyword>
<evidence type="ECO:0000313" key="6">
    <source>
        <dbReference type="Proteomes" id="UP000001819"/>
    </source>
</evidence>
<dbReference type="GO" id="GO:0008270">
    <property type="term" value="F:zinc ion binding"/>
    <property type="evidence" value="ECO:0007669"/>
    <property type="project" value="UniProtKB-KW"/>
</dbReference>
<evidence type="ECO:0000259" key="5">
    <source>
        <dbReference type="PROSITE" id="PS50089"/>
    </source>
</evidence>
<dbReference type="GO" id="GO:0061630">
    <property type="term" value="F:ubiquitin protein ligase activity"/>
    <property type="evidence" value="ECO:0007669"/>
    <property type="project" value="UniProtKB-EC"/>
</dbReference>
<dbReference type="Proteomes" id="UP000001819">
    <property type="component" value="Chromosome 4"/>
</dbReference>
<dbReference type="KEGG" id="dpo:6903085"/>
<dbReference type="PANTHER" id="PTHR22996:SF0">
    <property type="entry name" value="RE60872P-RELATED"/>
    <property type="match status" value="1"/>
</dbReference>
<dbReference type="Pfam" id="PF13920">
    <property type="entry name" value="zf-C3HC4_3"/>
    <property type="match status" value="1"/>
</dbReference>
<dbReference type="AlphaFoldDB" id="A0A6I8UXP5"/>